<dbReference type="EC" id="2.4.-.-" evidence="3"/>
<evidence type="ECO:0000313" key="4">
    <source>
        <dbReference type="Proteomes" id="UP001476807"/>
    </source>
</evidence>
<proteinExistence type="predicted"/>
<dbReference type="Pfam" id="PF00534">
    <property type="entry name" value="Glycos_transf_1"/>
    <property type="match status" value="1"/>
</dbReference>
<reference evidence="3 4" key="1">
    <citation type="submission" date="2024-06" db="EMBL/GenBank/DDBJ databases">
        <title>Pontibacter populi HYL7-15.</title>
        <authorList>
            <person name="Kim M.K."/>
        </authorList>
    </citation>
    <scope>NUCLEOTIDE SEQUENCE [LARGE SCALE GENOMIC DNA]</scope>
    <source>
        <strain evidence="3 4">HYL7-15</strain>
    </source>
</reference>
<evidence type="ECO:0000259" key="2">
    <source>
        <dbReference type="Pfam" id="PF13439"/>
    </source>
</evidence>
<organism evidence="3 4">
    <name type="scientific">Pontibacter populi</name>
    <dbReference type="NCBI Taxonomy" id="890055"/>
    <lineage>
        <taxon>Bacteria</taxon>
        <taxon>Pseudomonadati</taxon>
        <taxon>Bacteroidota</taxon>
        <taxon>Cytophagia</taxon>
        <taxon>Cytophagales</taxon>
        <taxon>Hymenobacteraceae</taxon>
        <taxon>Pontibacter</taxon>
    </lineage>
</organism>
<sequence>MRILHIIPNLGSGGAERFVVDLVNTMSIKHEVHLCTLYDLNKDKNDFFLNEVNTRIKLHSLGKKIGLDIKIFLRLYEIIKDIKPDIVHTHMASINYTLLSALIYKVPLYVHTVHNDAFREVKHWSELLTRKLFYKNSLIHTITISNTSARSFYEAYGFQSSARIYNGRQSPEKTENYNIVFDEVEKLKRSCNTLVLVSVGRLVGAKNQVMLSKVVAKLRFEGYDIILLIIGGDYGVESENIKLQISQIGCKDIHILGTRKNVIDYLNVADAFCLSSLFEGLPISLLEAMSQGCIPVCTPVGGIPDIIIDKESGFIAKDITEDEYYIALKHFLNSTNKSEIKKNVIKIFNKQFEISSTVENYLTFYEQKK</sequence>
<feature type="domain" description="Glycosyltransferase subfamily 4-like N-terminal" evidence="2">
    <location>
        <begin position="13"/>
        <end position="167"/>
    </location>
</feature>
<feature type="domain" description="Glycosyl transferase family 1" evidence="1">
    <location>
        <begin position="188"/>
        <end position="338"/>
    </location>
</feature>
<dbReference type="PANTHER" id="PTHR12526">
    <property type="entry name" value="GLYCOSYLTRANSFERASE"/>
    <property type="match status" value="1"/>
</dbReference>
<comment type="caution">
    <text evidence="3">The sequence shown here is derived from an EMBL/GenBank/DDBJ whole genome shotgun (WGS) entry which is preliminary data.</text>
</comment>
<dbReference type="Proteomes" id="UP001476807">
    <property type="component" value="Unassembled WGS sequence"/>
</dbReference>
<keyword evidence="3" id="KW-0808">Transferase</keyword>
<gene>
    <name evidence="3" type="ORF">ABS362_13180</name>
</gene>
<dbReference type="GO" id="GO:0016757">
    <property type="term" value="F:glycosyltransferase activity"/>
    <property type="evidence" value="ECO:0007669"/>
    <property type="project" value="UniProtKB-KW"/>
</dbReference>
<dbReference type="Gene3D" id="3.40.50.2000">
    <property type="entry name" value="Glycogen Phosphorylase B"/>
    <property type="match status" value="2"/>
</dbReference>
<dbReference type="PANTHER" id="PTHR12526:SF630">
    <property type="entry name" value="GLYCOSYLTRANSFERASE"/>
    <property type="match status" value="1"/>
</dbReference>
<dbReference type="CDD" id="cd03811">
    <property type="entry name" value="GT4_GT28_WabH-like"/>
    <property type="match status" value="1"/>
</dbReference>
<dbReference type="InterPro" id="IPR001296">
    <property type="entry name" value="Glyco_trans_1"/>
</dbReference>
<dbReference type="RefSeq" id="WP_350412967.1">
    <property type="nucleotide sequence ID" value="NZ_JBEOKT010000011.1"/>
</dbReference>
<dbReference type="Pfam" id="PF13439">
    <property type="entry name" value="Glyco_transf_4"/>
    <property type="match status" value="1"/>
</dbReference>
<dbReference type="InterPro" id="IPR028098">
    <property type="entry name" value="Glyco_trans_4-like_N"/>
</dbReference>
<name>A0ABV1RVW1_9BACT</name>
<dbReference type="SUPFAM" id="SSF53756">
    <property type="entry name" value="UDP-Glycosyltransferase/glycogen phosphorylase"/>
    <property type="match status" value="1"/>
</dbReference>
<evidence type="ECO:0000313" key="3">
    <source>
        <dbReference type="EMBL" id="MER2998503.1"/>
    </source>
</evidence>
<keyword evidence="4" id="KW-1185">Reference proteome</keyword>
<evidence type="ECO:0000259" key="1">
    <source>
        <dbReference type="Pfam" id="PF00534"/>
    </source>
</evidence>
<accession>A0ABV1RVW1</accession>
<keyword evidence="3" id="KW-0328">Glycosyltransferase</keyword>
<protein>
    <submittedName>
        <fullName evidence="3">Glycosyltransferase</fullName>
        <ecNumber evidence="3">2.4.-.-</ecNumber>
    </submittedName>
</protein>
<dbReference type="EMBL" id="JBEOKT010000011">
    <property type="protein sequence ID" value="MER2998503.1"/>
    <property type="molecule type" value="Genomic_DNA"/>
</dbReference>